<dbReference type="EMBL" id="CM016762">
    <property type="protein sequence ID" value="TMS39313.1"/>
    <property type="molecule type" value="Genomic_DNA"/>
</dbReference>
<dbReference type="EMBL" id="AZBU02000001">
    <property type="protein sequence ID" value="TMS39313.1"/>
    <property type="molecule type" value="Genomic_DNA"/>
</dbReference>
<sequence>MEGALASVGSGLECVTEFEKNFPEDLVKKVFQHIYKSSQWQQKEIFYDWVYEARAARVRCRWHQVYEAISSKKKATICRWYKLYEHLKKKETTEKTVMDSKTQ</sequence>
<evidence type="ECO:0000313" key="2">
    <source>
        <dbReference type="Proteomes" id="UP000298663"/>
    </source>
</evidence>
<name>A0A4V6I8S4_STECR</name>
<protein>
    <submittedName>
        <fullName evidence="1">Uncharacterized protein</fullName>
    </submittedName>
</protein>
<gene>
    <name evidence="1" type="ORF">L596_005861</name>
</gene>
<keyword evidence="2" id="KW-1185">Reference proteome</keyword>
<accession>A0A4V6I8S4</accession>
<dbReference type="Proteomes" id="UP000298663">
    <property type="component" value="Chromosome X"/>
</dbReference>
<comment type="caution">
    <text evidence="1">The sequence shown here is derived from an EMBL/GenBank/DDBJ whole genome shotgun (WGS) entry which is preliminary data.</text>
</comment>
<dbReference type="AlphaFoldDB" id="A0A4V6I8S4"/>
<reference evidence="1 2" key="2">
    <citation type="journal article" date="2019" name="G3 (Bethesda)">
        <title>Hybrid Assembly of the Genome of the Entomopathogenic Nematode Steinernema carpocapsae Identifies the X-Chromosome.</title>
        <authorList>
            <person name="Serra L."/>
            <person name="Macchietto M."/>
            <person name="Macias-Munoz A."/>
            <person name="McGill C.J."/>
            <person name="Rodriguez I.M."/>
            <person name="Rodriguez B."/>
            <person name="Murad R."/>
            <person name="Mortazavi A."/>
        </authorList>
    </citation>
    <scope>NUCLEOTIDE SEQUENCE [LARGE SCALE GENOMIC DNA]</scope>
    <source>
        <strain evidence="1 2">ALL</strain>
    </source>
</reference>
<organism evidence="1 2">
    <name type="scientific">Steinernema carpocapsae</name>
    <name type="common">Entomopathogenic nematode</name>
    <dbReference type="NCBI Taxonomy" id="34508"/>
    <lineage>
        <taxon>Eukaryota</taxon>
        <taxon>Metazoa</taxon>
        <taxon>Ecdysozoa</taxon>
        <taxon>Nematoda</taxon>
        <taxon>Chromadorea</taxon>
        <taxon>Rhabditida</taxon>
        <taxon>Tylenchina</taxon>
        <taxon>Panagrolaimomorpha</taxon>
        <taxon>Strongyloidoidea</taxon>
        <taxon>Steinernematidae</taxon>
        <taxon>Steinernema</taxon>
    </lineage>
</organism>
<evidence type="ECO:0000313" key="1">
    <source>
        <dbReference type="EMBL" id="TMS39313.1"/>
    </source>
</evidence>
<reference evidence="1 2" key="1">
    <citation type="journal article" date="2015" name="Genome Biol.">
        <title>Comparative genomics of Steinernema reveals deeply conserved gene regulatory networks.</title>
        <authorList>
            <person name="Dillman A.R."/>
            <person name="Macchietto M."/>
            <person name="Porter C.F."/>
            <person name="Rogers A."/>
            <person name="Williams B."/>
            <person name="Antoshechkin I."/>
            <person name="Lee M.M."/>
            <person name="Goodwin Z."/>
            <person name="Lu X."/>
            <person name="Lewis E.E."/>
            <person name="Goodrich-Blair H."/>
            <person name="Stock S.P."/>
            <person name="Adams B.J."/>
            <person name="Sternberg P.W."/>
            <person name="Mortazavi A."/>
        </authorList>
    </citation>
    <scope>NUCLEOTIDE SEQUENCE [LARGE SCALE GENOMIC DNA]</scope>
    <source>
        <strain evidence="1 2">ALL</strain>
    </source>
</reference>
<proteinExistence type="predicted"/>